<evidence type="ECO:0000313" key="2">
    <source>
        <dbReference type="EMBL" id="EUA67470.1"/>
    </source>
</evidence>
<protein>
    <submittedName>
        <fullName evidence="2">Uncharacterized protein</fullName>
    </submittedName>
</protein>
<keyword evidence="1" id="KW-0812">Transmembrane</keyword>
<organism evidence="2 3">
    <name type="scientific">Mycobacteroides abscessus subsp. bolletii 1513</name>
    <dbReference type="NCBI Taxonomy" id="1299321"/>
    <lineage>
        <taxon>Bacteria</taxon>
        <taxon>Bacillati</taxon>
        <taxon>Actinomycetota</taxon>
        <taxon>Actinomycetes</taxon>
        <taxon>Mycobacteriales</taxon>
        <taxon>Mycobacteriaceae</taxon>
        <taxon>Mycobacteroides</taxon>
        <taxon>Mycobacteroides abscessus</taxon>
    </lineage>
</organism>
<feature type="transmembrane region" description="Helical" evidence="1">
    <location>
        <begin position="20"/>
        <end position="41"/>
    </location>
</feature>
<evidence type="ECO:0000256" key="1">
    <source>
        <dbReference type="SAM" id="Phobius"/>
    </source>
</evidence>
<dbReference type="Proteomes" id="UP000023351">
    <property type="component" value="Unassembled WGS sequence"/>
</dbReference>
<dbReference type="AlphaFoldDB" id="X8DJ25"/>
<reference evidence="2 3" key="1">
    <citation type="submission" date="2013-12" db="EMBL/GenBank/DDBJ databases">
        <authorList>
            <person name="Zelazny A."/>
            <person name="Olivier K."/>
            <person name="Holland S."/>
            <person name="Lenaerts A."/>
            <person name="Ordway D."/>
            <person name="DeGroote M.A."/>
            <person name="Parker T."/>
            <person name="Sizemore C."/>
            <person name="Tallon L.J."/>
            <person name="Sadzewicz L.K."/>
            <person name="Sengamalay N."/>
            <person name="Fraser C.M."/>
            <person name="Hine E."/>
            <person name="Shefchek K.A."/>
            <person name="Das S.P."/>
            <person name="Tettelin H."/>
        </authorList>
    </citation>
    <scope>NUCLEOTIDE SEQUENCE [LARGE SCALE GENOMIC DNA]</scope>
    <source>
        <strain evidence="2 3">1513</strain>
    </source>
</reference>
<keyword evidence="1" id="KW-1133">Transmembrane helix</keyword>
<dbReference type="EMBL" id="JAOJ01000003">
    <property type="protein sequence ID" value="EUA67470.1"/>
    <property type="molecule type" value="Genomic_DNA"/>
</dbReference>
<name>X8DJ25_9MYCO</name>
<comment type="caution">
    <text evidence="2">The sequence shown here is derived from an EMBL/GenBank/DDBJ whole genome shotgun (WGS) entry which is preliminary data.</text>
</comment>
<evidence type="ECO:0000313" key="3">
    <source>
        <dbReference type="Proteomes" id="UP000023351"/>
    </source>
</evidence>
<gene>
    <name evidence="2" type="ORF">I540_4686</name>
</gene>
<sequence>MPPGPEVPMGRNKRKRAADWIALAIESIRLLIVIILAGIHWL</sequence>
<accession>X8DJ25</accession>
<keyword evidence="1" id="KW-0472">Membrane</keyword>
<proteinExistence type="predicted"/>